<dbReference type="PANTHER" id="PTHR10664">
    <property type="entry name" value="SERPENTINE RECEPTOR-C.ELEGANS"/>
    <property type="match status" value="1"/>
</dbReference>
<proteinExistence type="predicted"/>
<evidence type="ECO:0000256" key="1">
    <source>
        <dbReference type="SAM" id="Phobius"/>
    </source>
</evidence>
<sequence>MGYNRTKSTSDLKRANLISLTDGLSTIIFELIPSIFFTFGIINILGVGPVTGTLRNMARSSEAFVMFILMKKQSSTRATTIQNVVSVSSRREGSHVS</sequence>
<dbReference type="AlphaFoldDB" id="A0A9P1IZA7"/>
<dbReference type="PANTHER" id="PTHR10664:SF31">
    <property type="entry name" value="SERPENTINE RECEPTOR, CLASS BC (CLASS B-LIKE)"/>
    <property type="match status" value="1"/>
</dbReference>
<keyword evidence="1" id="KW-1133">Transmembrane helix</keyword>
<gene>
    <name evidence="2" type="ORF">CAMP_LOCUS15509</name>
</gene>
<keyword evidence="3" id="KW-1185">Reference proteome</keyword>
<dbReference type="Proteomes" id="UP001152747">
    <property type="component" value="Unassembled WGS sequence"/>
</dbReference>
<comment type="caution">
    <text evidence="2">The sequence shown here is derived from an EMBL/GenBank/DDBJ whole genome shotgun (WGS) entry which is preliminary data.</text>
</comment>
<evidence type="ECO:0000313" key="3">
    <source>
        <dbReference type="Proteomes" id="UP001152747"/>
    </source>
</evidence>
<feature type="transmembrane region" description="Helical" evidence="1">
    <location>
        <begin position="27"/>
        <end position="50"/>
    </location>
</feature>
<keyword evidence="1" id="KW-0472">Membrane</keyword>
<reference evidence="2" key="1">
    <citation type="submission" date="2022-11" db="EMBL/GenBank/DDBJ databases">
        <authorList>
            <person name="Kikuchi T."/>
        </authorList>
    </citation>
    <scope>NUCLEOTIDE SEQUENCE</scope>
    <source>
        <strain evidence="2">PS1010</strain>
    </source>
</reference>
<evidence type="ECO:0000313" key="2">
    <source>
        <dbReference type="EMBL" id="CAI5452872.1"/>
    </source>
</evidence>
<dbReference type="Pfam" id="PF10316">
    <property type="entry name" value="7TM_GPCR_Srbc"/>
    <property type="match status" value="1"/>
</dbReference>
<organism evidence="2 3">
    <name type="scientific">Caenorhabditis angaria</name>
    <dbReference type="NCBI Taxonomy" id="860376"/>
    <lineage>
        <taxon>Eukaryota</taxon>
        <taxon>Metazoa</taxon>
        <taxon>Ecdysozoa</taxon>
        <taxon>Nematoda</taxon>
        <taxon>Chromadorea</taxon>
        <taxon>Rhabditida</taxon>
        <taxon>Rhabditina</taxon>
        <taxon>Rhabditomorpha</taxon>
        <taxon>Rhabditoidea</taxon>
        <taxon>Rhabditidae</taxon>
        <taxon>Peloderinae</taxon>
        <taxon>Caenorhabditis</taxon>
    </lineage>
</organism>
<dbReference type="InterPro" id="IPR019420">
    <property type="entry name" value="7TM_GPCR_serpentine_rcpt_Srbc"/>
</dbReference>
<protein>
    <submittedName>
        <fullName evidence="2">Uncharacterized protein</fullName>
    </submittedName>
</protein>
<keyword evidence="1" id="KW-0812">Transmembrane</keyword>
<dbReference type="EMBL" id="CANHGI010000005">
    <property type="protein sequence ID" value="CAI5452872.1"/>
    <property type="molecule type" value="Genomic_DNA"/>
</dbReference>
<name>A0A9P1IZA7_9PELO</name>
<accession>A0A9P1IZA7</accession>